<dbReference type="OrthoDB" id="3946545at2759"/>
<feature type="compositionally biased region" description="Polar residues" evidence="1">
    <location>
        <begin position="430"/>
        <end position="446"/>
    </location>
</feature>
<feature type="compositionally biased region" description="Polar residues" evidence="1">
    <location>
        <begin position="361"/>
        <end position="370"/>
    </location>
</feature>
<name>A0A9P4HBU7_9PLEO</name>
<evidence type="ECO:0000313" key="2">
    <source>
        <dbReference type="EMBL" id="KAF2032096.1"/>
    </source>
</evidence>
<comment type="caution">
    <text evidence="2">The sequence shown here is derived from an EMBL/GenBank/DDBJ whole genome shotgun (WGS) entry which is preliminary data.</text>
</comment>
<feature type="compositionally biased region" description="Low complexity" evidence="1">
    <location>
        <begin position="249"/>
        <end position="258"/>
    </location>
</feature>
<gene>
    <name evidence="2" type="ORF">EK21DRAFT_61541</name>
</gene>
<reference evidence="2" key="1">
    <citation type="journal article" date="2020" name="Stud. Mycol.">
        <title>101 Dothideomycetes genomes: a test case for predicting lifestyles and emergence of pathogens.</title>
        <authorList>
            <person name="Haridas S."/>
            <person name="Albert R."/>
            <person name="Binder M."/>
            <person name="Bloem J."/>
            <person name="Labutti K."/>
            <person name="Salamov A."/>
            <person name="Andreopoulos B."/>
            <person name="Baker S."/>
            <person name="Barry K."/>
            <person name="Bills G."/>
            <person name="Bluhm B."/>
            <person name="Cannon C."/>
            <person name="Castanera R."/>
            <person name="Culley D."/>
            <person name="Daum C."/>
            <person name="Ezra D."/>
            <person name="Gonzalez J."/>
            <person name="Henrissat B."/>
            <person name="Kuo A."/>
            <person name="Liang C."/>
            <person name="Lipzen A."/>
            <person name="Lutzoni F."/>
            <person name="Magnuson J."/>
            <person name="Mondo S."/>
            <person name="Nolan M."/>
            <person name="Ohm R."/>
            <person name="Pangilinan J."/>
            <person name="Park H.-J."/>
            <person name="Ramirez L."/>
            <person name="Alfaro M."/>
            <person name="Sun H."/>
            <person name="Tritt A."/>
            <person name="Yoshinaga Y."/>
            <person name="Zwiers L.-H."/>
            <person name="Turgeon B."/>
            <person name="Goodwin S."/>
            <person name="Spatafora J."/>
            <person name="Crous P."/>
            <person name="Grigoriev I."/>
        </authorList>
    </citation>
    <scope>NUCLEOTIDE SEQUENCE</scope>
    <source>
        <strain evidence="2">CBS 110217</strain>
    </source>
</reference>
<accession>A0A9P4HBU7</accession>
<dbReference type="AlphaFoldDB" id="A0A9P4HBU7"/>
<protein>
    <submittedName>
        <fullName evidence="2">Uncharacterized protein</fullName>
    </submittedName>
</protein>
<dbReference type="Proteomes" id="UP000799777">
    <property type="component" value="Unassembled WGS sequence"/>
</dbReference>
<keyword evidence="3" id="KW-1185">Reference proteome</keyword>
<feature type="compositionally biased region" description="Polar residues" evidence="1">
    <location>
        <begin position="457"/>
        <end position="472"/>
    </location>
</feature>
<sequence>MIPVPRHARQRRKDRLNINIVPEDALTPQVRLPYLHWLFGEDGTDCYTTRLLRDDYIDEHGHAEDGKVETIIMGEVTDWIESRHCDAFWAPRTRQPRKVLPTVSQVLRQHENIRHFATPPTSGHEAFKSLLHAIALQLLASCYTLLPASGAANLPLVQQRRHPERVTALHLQSQYQYEPAAGHHARAPSEVASWPGLFAELKPEDTLAEQVSRKRRLKCSNGYTPRFAAIGWTDGSSPSGTHHARDESNSTANSTSSSEPGFLSRLISPASTPKNSRRKNNTMFTSRLSPMKKKQGTSNPGRADPPKAPRNPSKPFQSLTSRAVQRIPSALRLRRTQSAPRIAVEGDAPAEDPSKSRRHSSNPSKGSTLTYPFEIPQIRRISATPAASKHRKSVSHAVRACGRGDMILTRDYGQEDSVDSFVQPLHDQGNLLTVPSQPEQDVSQSPPADYFLPIQSGPRSQDSQRDYFNSVHTARDIDDEDDSLAAGNNLTDQREDAGPRIQDSPVLQRISTRLDTWDEHRSEEDDSSESDMERCWKRKSIMMEAGDCEYFVAKQDRPDDGLIMER</sequence>
<proteinExistence type="predicted"/>
<feature type="region of interest" description="Disordered" evidence="1">
    <location>
        <begin position="428"/>
        <end position="534"/>
    </location>
</feature>
<feature type="region of interest" description="Disordered" evidence="1">
    <location>
        <begin position="230"/>
        <end position="370"/>
    </location>
</feature>
<evidence type="ECO:0000313" key="3">
    <source>
        <dbReference type="Proteomes" id="UP000799777"/>
    </source>
</evidence>
<dbReference type="EMBL" id="ML978175">
    <property type="protein sequence ID" value="KAF2032096.1"/>
    <property type="molecule type" value="Genomic_DNA"/>
</dbReference>
<organism evidence="2 3">
    <name type="scientific">Setomelanomma holmii</name>
    <dbReference type="NCBI Taxonomy" id="210430"/>
    <lineage>
        <taxon>Eukaryota</taxon>
        <taxon>Fungi</taxon>
        <taxon>Dikarya</taxon>
        <taxon>Ascomycota</taxon>
        <taxon>Pezizomycotina</taxon>
        <taxon>Dothideomycetes</taxon>
        <taxon>Pleosporomycetidae</taxon>
        <taxon>Pleosporales</taxon>
        <taxon>Pleosporineae</taxon>
        <taxon>Phaeosphaeriaceae</taxon>
        <taxon>Setomelanomma</taxon>
    </lineage>
</organism>
<evidence type="ECO:0000256" key="1">
    <source>
        <dbReference type="SAM" id="MobiDB-lite"/>
    </source>
</evidence>
<feature type="compositionally biased region" description="Polar residues" evidence="1">
    <location>
        <begin position="314"/>
        <end position="323"/>
    </location>
</feature>